<dbReference type="Pfam" id="PF00528">
    <property type="entry name" value="BPD_transp_1"/>
    <property type="match status" value="1"/>
</dbReference>
<feature type="transmembrane region" description="Helical" evidence="7">
    <location>
        <begin position="101"/>
        <end position="126"/>
    </location>
</feature>
<evidence type="ECO:0000259" key="8">
    <source>
        <dbReference type="PROSITE" id="PS50928"/>
    </source>
</evidence>
<evidence type="ECO:0000313" key="9">
    <source>
        <dbReference type="EMBL" id="KPV40845.1"/>
    </source>
</evidence>
<sequence>MRFILNRLGFFFLSLWAAITINFILPRLMPGNPAEIMFAKFQGQLSPAAIDAMKKAFGLTDKPMIIQYFEYLKGLLSGHWGLSFANFPTPVIDIIRNSLPWTIALVGLATVFAVLIGTLAGIYIAWKRQGILDNTLPILTMAIQALPYFWVALLFLFIFGFKLNWFPMNHGYSSDLTSGFNWPFIASALYHGFLPGITILLGSLSGWLVGMRNNMINTLGEDYVVFAEAKGVSSGRLMFTYAARNAILPQLTSFAIAIGNVVSGSILTEQVFSYPGIGNQLTNAVLLEDYPLIQASFLIIAVSVLVANFIVDMLYSRLDPRVRTGGLANES</sequence>
<dbReference type="PROSITE" id="PS50928">
    <property type="entry name" value="ABC_TM1"/>
    <property type="match status" value="1"/>
</dbReference>
<evidence type="ECO:0000256" key="1">
    <source>
        <dbReference type="ARBA" id="ARBA00004651"/>
    </source>
</evidence>
<keyword evidence="5 7" id="KW-1133">Transmembrane helix</keyword>
<dbReference type="Proteomes" id="UP000050482">
    <property type="component" value="Unassembled WGS sequence"/>
</dbReference>
<keyword evidence="6 7" id="KW-0472">Membrane</keyword>
<evidence type="ECO:0000256" key="4">
    <source>
        <dbReference type="ARBA" id="ARBA00022692"/>
    </source>
</evidence>
<dbReference type="Pfam" id="PF19300">
    <property type="entry name" value="BPD_transp_1_N"/>
    <property type="match status" value="1"/>
</dbReference>
<dbReference type="PATRIC" id="fig|471514.4.peg.1775"/>
<evidence type="ECO:0000256" key="2">
    <source>
        <dbReference type="ARBA" id="ARBA00022448"/>
    </source>
</evidence>
<evidence type="ECO:0000256" key="7">
    <source>
        <dbReference type="RuleBase" id="RU363032"/>
    </source>
</evidence>
<dbReference type="InterPro" id="IPR045621">
    <property type="entry name" value="BPD_transp_1_N"/>
</dbReference>
<feature type="domain" description="ABC transmembrane type-1" evidence="8">
    <location>
        <begin position="99"/>
        <end position="311"/>
    </location>
</feature>
<feature type="transmembrane region" description="Helical" evidence="7">
    <location>
        <begin position="138"/>
        <end position="161"/>
    </location>
</feature>
<dbReference type="GO" id="GO:0055085">
    <property type="term" value="P:transmembrane transport"/>
    <property type="evidence" value="ECO:0007669"/>
    <property type="project" value="InterPro"/>
</dbReference>
<reference evidence="9 10" key="1">
    <citation type="submission" date="2015-09" db="EMBL/GenBank/DDBJ databases">
        <title>Draft genome sequence of Alicyclobacillus ferrooxydans DSM 22381.</title>
        <authorList>
            <person name="Hemp J."/>
        </authorList>
    </citation>
    <scope>NUCLEOTIDE SEQUENCE [LARGE SCALE GENOMIC DNA]</scope>
    <source>
        <strain evidence="9 10">TC-34</strain>
    </source>
</reference>
<keyword evidence="3" id="KW-1003">Cell membrane</keyword>
<evidence type="ECO:0000256" key="6">
    <source>
        <dbReference type="ARBA" id="ARBA00023136"/>
    </source>
</evidence>
<dbReference type="SUPFAM" id="SSF161098">
    <property type="entry name" value="MetI-like"/>
    <property type="match status" value="1"/>
</dbReference>
<comment type="similarity">
    <text evidence="7">Belongs to the binding-protein-dependent transport system permease family.</text>
</comment>
<feature type="transmembrane region" description="Helical" evidence="7">
    <location>
        <begin position="246"/>
        <end position="272"/>
    </location>
</feature>
<keyword evidence="4 7" id="KW-0812">Transmembrane</keyword>
<evidence type="ECO:0000313" key="10">
    <source>
        <dbReference type="Proteomes" id="UP000050482"/>
    </source>
</evidence>
<accession>A0A0N8PN88</accession>
<organism evidence="9 10">
    <name type="scientific">Alicyclobacillus ferrooxydans</name>
    <dbReference type="NCBI Taxonomy" id="471514"/>
    <lineage>
        <taxon>Bacteria</taxon>
        <taxon>Bacillati</taxon>
        <taxon>Bacillota</taxon>
        <taxon>Bacilli</taxon>
        <taxon>Bacillales</taxon>
        <taxon>Alicyclobacillaceae</taxon>
        <taxon>Alicyclobacillus</taxon>
    </lineage>
</organism>
<comment type="subcellular location">
    <subcellularLocation>
        <location evidence="1 7">Cell membrane</location>
        <topology evidence="1 7">Multi-pass membrane protein</topology>
    </subcellularLocation>
</comment>
<dbReference type="STRING" id="471514.AN477_21355"/>
<dbReference type="PANTHER" id="PTHR43163:SF6">
    <property type="entry name" value="DIPEPTIDE TRANSPORT SYSTEM PERMEASE PROTEIN DPPB-RELATED"/>
    <property type="match status" value="1"/>
</dbReference>
<protein>
    <submittedName>
        <fullName evidence="9">Peptide ABC transporter permease</fullName>
    </submittedName>
</protein>
<evidence type="ECO:0000256" key="3">
    <source>
        <dbReference type="ARBA" id="ARBA00022475"/>
    </source>
</evidence>
<dbReference type="PANTHER" id="PTHR43163">
    <property type="entry name" value="DIPEPTIDE TRANSPORT SYSTEM PERMEASE PROTEIN DPPB-RELATED"/>
    <property type="match status" value="1"/>
</dbReference>
<keyword evidence="10" id="KW-1185">Reference proteome</keyword>
<keyword evidence="2 7" id="KW-0813">Transport</keyword>
<dbReference type="RefSeq" id="WP_054971208.1">
    <property type="nucleotide sequence ID" value="NZ_LJCO01000096.1"/>
</dbReference>
<dbReference type="EMBL" id="LJCO01000096">
    <property type="protein sequence ID" value="KPV40845.1"/>
    <property type="molecule type" value="Genomic_DNA"/>
</dbReference>
<feature type="transmembrane region" description="Helical" evidence="7">
    <location>
        <begin position="7"/>
        <end position="25"/>
    </location>
</feature>
<name>A0A0N8PN88_9BACL</name>
<dbReference type="AlphaFoldDB" id="A0A0N8PN88"/>
<dbReference type="InterPro" id="IPR000515">
    <property type="entry name" value="MetI-like"/>
</dbReference>
<dbReference type="Gene3D" id="1.10.3720.10">
    <property type="entry name" value="MetI-like"/>
    <property type="match status" value="1"/>
</dbReference>
<evidence type="ECO:0000256" key="5">
    <source>
        <dbReference type="ARBA" id="ARBA00022989"/>
    </source>
</evidence>
<comment type="caution">
    <text evidence="9">The sequence shown here is derived from an EMBL/GenBank/DDBJ whole genome shotgun (WGS) entry which is preliminary data.</text>
</comment>
<feature type="transmembrane region" description="Helical" evidence="7">
    <location>
        <begin position="181"/>
        <end position="209"/>
    </location>
</feature>
<gene>
    <name evidence="9" type="ORF">AN477_21355</name>
</gene>
<dbReference type="OrthoDB" id="2803660at2"/>
<dbReference type="InterPro" id="IPR035906">
    <property type="entry name" value="MetI-like_sf"/>
</dbReference>
<feature type="transmembrane region" description="Helical" evidence="7">
    <location>
        <begin position="292"/>
        <end position="311"/>
    </location>
</feature>
<dbReference type="GO" id="GO:0005886">
    <property type="term" value="C:plasma membrane"/>
    <property type="evidence" value="ECO:0007669"/>
    <property type="project" value="UniProtKB-SubCell"/>
</dbReference>
<proteinExistence type="inferred from homology"/>
<dbReference type="CDD" id="cd06261">
    <property type="entry name" value="TM_PBP2"/>
    <property type="match status" value="1"/>
</dbReference>